<protein>
    <submittedName>
        <fullName evidence="3">Glycosyl transferase</fullName>
    </submittedName>
</protein>
<organism evidence="3 4">
    <name type="scientific">Zafaria cholistanensis</name>
    <dbReference type="NCBI Taxonomy" id="1682741"/>
    <lineage>
        <taxon>Bacteria</taxon>
        <taxon>Bacillati</taxon>
        <taxon>Actinomycetota</taxon>
        <taxon>Actinomycetes</taxon>
        <taxon>Micrococcales</taxon>
        <taxon>Micrococcaceae</taxon>
        <taxon>Zafaria</taxon>
    </lineage>
</organism>
<proteinExistence type="predicted"/>
<keyword evidence="4" id="KW-1185">Reference proteome</keyword>
<name>A0A5A7NTI0_9MICC</name>
<evidence type="ECO:0000256" key="1">
    <source>
        <dbReference type="ARBA" id="ARBA00022679"/>
    </source>
</evidence>
<dbReference type="Pfam" id="PF00534">
    <property type="entry name" value="Glycos_transf_1"/>
    <property type="match status" value="1"/>
</dbReference>
<dbReference type="Proteomes" id="UP000325307">
    <property type="component" value="Unassembled WGS sequence"/>
</dbReference>
<dbReference type="InterPro" id="IPR001296">
    <property type="entry name" value="Glyco_trans_1"/>
</dbReference>
<reference evidence="3 4" key="1">
    <citation type="submission" date="2019-09" db="EMBL/GenBank/DDBJ databases">
        <title>Arthrobacter zafarii sp. nov., a moderately thermotolerant and halotolerant actinobacterium isolated from Cholistan desert soil of Pakistan.</title>
        <authorList>
            <person name="Amin A."/>
            <person name="Ahmed I."/>
            <person name="Khalid N."/>
            <person name="Schumann P."/>
            <person name="Busse H.J."/>
            <person name="Khan I.U."/>
            <person name="Li S."/>
            <person name="Li W.J."/>
        </authorList>
    </citation>
    <scope>NUCLEOTIDE SEQUENCE [LARGE SCALE GENOMIC DNA]</scope>
    <source>
        <strain evidence="3 4">NCCP-1664</strain>
    </source>
</reference>
<dbReference type="EMBL" id="BKDJ01000007">
    <property type="protein sequence ID" value="GER23118.1"/>
    <property type="molecule type" value="Genomic_DNA"/>
</dbReference>
<dbReference type="SUPFAM" id="SSF53756">
    <property type="entry name" value="UDP-Glycosyltransferase/glycogen phosphorylase"/>
    <property type="match status" value="1"/>
</dbReference>
<evidence type="ECO:0000313" key="3">
    <source>
        <dbReference type="EMBL" id="GER23118.1"/>
    </source>
</evidence>
<dbReference type="Gene3D" id="3.40.50.2000">
    <property type="entry name" value="Glycogen Phosphorylase B"/>
    <property type="match status" value="1"/>
</dbReference>
<dbReference type="AlphaFoldDB" id="A0A5A7NTI0"/>
<evidence type="ECO:0000313" key="4">
    <source>
        <dbReference type="Proteomes" id="UP000325307"/>
    </source>
</evidence>
<gene>
    <name evidence="3" type="ORF">NCCP1664_16140</name>
</gene>
<accession>A0A5A7NTI0</accession>
<keyword evidence="1 3" id="KW-0808">Transferase</keyword>
<dbReference type="GO" id="GO:0016757">
    <property type="term" value="F:glycosyltransferase activity"/>
    <property type="evidence" value="ECO:0007669"/>
    <property type="project" value="InterPro"/>
</dbReference>
<dbReference type="RefSeq" id="WP_149956729.1">
    <property type="nucleotide sequence ID" value="NZ_BKDJ01000007.1"/>
</dbReference>
<feature type="domain" description="Glycosyl transferase family 1" evidence="2">
    <location>
        <begin position="201"/>
        <end position="296"/>
    </location>
</feature>
<comment type="caution">
    <text evidence="3">The sequence shown here is derived from an EMBL/GenBank/DDBJ whole genome shotgun (WGS) entry which is preliminary data.</text>
</comment>
<sequence>MRILIWHVHGGWMESFVQGTHEYLLPATPEGGPWGLGRGGRGWPESAREVDPDGLRDEDIDVVVLQRPQELDLCAQLTGRRPGQDLPAIYLEHNTPRSAVPDSLHPLADQSRIPVVHVTYFNQLFWDSGRAPTKVIEHGIRDPGPRYGGERSSLGVVINEPVRRWRVTGTDLLSRFAAAGPLEAFGMGTAALPGATGLGPERLAVHGDLPPDELHRTLASCRAYLHPARWTSLGLSLLEAMHLAMPVVVLGTTEAADALTPECGAVSTNVDLLVREAARLLEDPEEARRRGAAARHTALERYGLGRFLSDWDTLLGDVATRRLGEPSKEGNRA</sequence>
<evidence type="ECO:0000259" key="2">
    <source>
        <dbReference type="Pfam" id="PF00534"/>
    </source>
</evidence>
<dbReference type="OrthoDB" id="9794513at2"/>